<dbReference type="PANTHER" id="PTHR30160:SF15">
    <property type="entry name" value="GLYCOSYLTRANSFERASE HI_0523-RELATED"/>
    <property type="match status" value="1"/>
</dbReference>
<keyword evidence="2" id="KW-0808">Transferase</keyword>
<evidence type="ECO:0000313" key="3">
    <source>
        <dbReference type="EMBL" id="RDU71849.1"/>
    </source>
</evidence>
<evidence type="ECO:0000313" key="4">
    <source>
        <dbReference type="Proteomes" id="UP000257045"/>
    </source>
</evidence>
<protein>
    <recommendedName>
        <fullName evidence="5">Lipopolysaccharide heptosyltransferase family protein</fullName>
    </recommendedName>
</protein>
<accession>A0A3D8J2Z8</accession>
<dbReference type="Proteomes" id="UP000257045">
    <property type="component" value="Unassembled WGS sequence"/>
</dbReference>
<evidence type="ECO:0000256" key="2">
    <source>
        <dbReference type="ARBA" id="ARBA00022679"/>
    </source>
</evidence>
<dbReference type="InterPro" id="IPR002201">
    <property type="entry name" value="Glyco_trans_9"/>
</dbReference>
<proteinExistence type="predicted"/>
<comment type="caution">
    <text evidence="3">The sequence shown here is derived from an EMBL/GenBank/DDBJ whole genome shotgun (WGS) entry which is preliminary data.</text>
</comment>
<dbReference type="RefSeq" id="WP_115569059.1">
    <property type="nucleotide sequence ID" value="NZ_NXLV01000002.1"/>
</dbReference>
<keyword evidence="4" id="KW-1185">Reference proteome</keyword>
<keyword evidence="1" id="KW-0328">Glycosyltransferase</keyword>
<dbReference type="Pfam" id="PF01075">
    <property type="entry name" value="Glyco_transf_9"/>
    <property type="match status" value="1"/>
</dbReference>
<evidence type="ECO:0008006" key="5">
    <source>
        <dbReference type="Google" id="ProtNLM"/>
    </source>
</evidence>
<dbReference type="GO" id="GO:0009244">
    <property type="term" value="P:lipopolysaccharide core region biosynthetic process"/>
    <property type="evidence" value="ECO:0007669"/>
    <property type="project" value="TreeGrafter"/>
</dbReference>
<dbReference type="GO" id="GO:0005829">
    <property type="term" value="C:cytosol"/>
    <property type="evidence" value="ECO:0007669"/>
    <property type="project" value="TreeGrafter"/>
</dbReference>
<dbReference type="SUPFAM" id="SSF53756">
    <property type="entry name" value="UDP-Glycosyltransferase/glycogen phosphorylase"/>
    <property type="match status" value="1"/>
</dbReference>
<dbReference type="PANTHER" id="PTHR30160">
    <property type="entry name" value="TETRAACYLDISACCHARIDE 4'-KINASE-RELATED"/>
    <property type="match status" value="1"/>
</dbReference>
<dbReference type="OrthoDB" id="5329165at2"/>
<dbReference type="EMBL" id="NXLV01000002">
    <property type="protein sequence ID" value="RDU71849.1"/>
    <property type="molecule type" value="Genomic_DNA"/>
</dbReference>
<evidence type="ECO:0000256" key="1">
    <source>
        <dbReference type="ARBA" id="ARBA00022676"/>
    </source>
</evidence>
<dbReference type="Gene3D" id="3.40.50.2000">
    <property type="entry name" value="Glycogen Phosphorylase B"/>
    <property type="match status" value="2"/>
</dbReference>
<sequence length="329" mass="38505">MKVGFYRNALIGDNLVALPAIYSIKALYPTCKLVVYTNDIGMELYKDFDFIDELFDLSVNDFEATLKHINSWEFDEFILTQPIKNPCNLLGKSNAKRVISLLSPRNFYRLKFHNIFISRNFDPTPQYQRLLRLVREINPKVFDEKFSHIDFSPITLKPYENHFEFAKKFLDECNAKSYQYKVMINPYSRTCSHSLTPKGWLKLIDTLARSYPNVLFIIPTYEGNPQSFDFPKLENLKLFYNTLDLFNLIALTSQINLLISPSTGNAHIANNLKIPLIGIFSKRDTMLWRGENMELANLIIVPKERKKLKESDEELIIKQVLERFEKFCK</sequence>
<reference evidence="3 4" key="1">
    <citation type="submission" date="2018-04" db="EMBL/GenBank/DDBJ databases">
        <title>Novel Campyloabacter and Helicobacter Species and Strains.</title>
        <authorList>
            <person name="Mannion A.J."/>
            <person name="Shen Z."/>
            <person name="Fox J.G."/>
        </authorList>
    </citation>
    <scope>NUCLEOTIDE SEQUENCE [LARGE SCALE GENOMIC DNA]</scope>
    <source>
        <strain evidence="3 4">MIT 04-9366</strain>
    </source>
</reference>
<dbReference type="GO" id="GO:0008713">
    <property type="term" value="F:ADP-heptose-lipopolysaccharide heptosyltransferase activity"/>
    <property type="evidence" value="ECO:0007669"/>
    <property type="project" value="TreeGrafter"/>
</dbReference>
<gene>
    <name evidence="3" type="ORF">CQA58_02055</name>
</gene>
<dbReference type="AlphaFoldDB" id="A0A3D8J2Z8"/>
<dbReference type="InterPro" id="IPR051199">
    <property type="entry name" value="LPS_LOS_Heptosyltrfase"/>
</dbReference>
<organism evidence="3 4">
    <name type="scientific">Helicobacter brantae</name>
    <dbReference type="NCBI Taxonomy" id="375927"/>
    <lineage>
        <taxon>Bacteria</taxon>
        <taxon>Pseudomonadati</taxon>
        <taxon>Campylobacterota</taxon>
        <taxon>Epsilonproteobacteria</taxon>
        <taxon>Campylobacterales</taxon>
        <taxon>Helicobacteraceae</taxon>
        <taxon>Helicobacter</taxon>
    </lineage>
</organism>
<name>A0A3D8J2Z8_9HELI</name>